<evidence type="ECO:0000313" key="2">
    <source>
        <dbReference type="EMBL" id="SDN82220.1"/>
    </source>
</evidence>
<keyword evidence="1" id="KW-0732">Signal</keyword>
<dbReference type="EMBL" id="FNHI01000046">
    <property type="protein sequence ID" value="SDN82220.1"/>
    <property type="molecule type" value="Genomic_DNA"/>
</dbReference>
<dbReference type="GeneID" id="40834444"/>
<proteinExistence type="predicted"/>
<evidence type="ECO:0000256" key="1">
    <source>
        <dbReference type="SAM" id="SignalP"/>
    </source>
</evidence>
<dbReference type="STRING" id="1196353.SAMN05444921_1465"/>
<sequence length="227" mass="24148">MTHRKPRTRHGGRRAARLGMLVAACTAGFATASPAGAASASAGNRYVGIAVDEAHANAGPGHRVDYDDEFAVHELGTRLGVGARNRAVARSAGCSLDNPCRSVALSFQVVTVTGTITRLNAANTSRAVNDHCEGCQTFAGAYQFIVSTPYSFTLNRSARNELARLERRLGELERSREPISTVRARADSLAAEVVTLLRGAVAAAPRGEAVNPVQTFRPTVTLRRHID</sequence>
<feature type="signal peptide" evidence="1">
    <location>
        <begin position="1"/>
        <end position="37"/>
    </location>
</feature>
<protein>
    <submittedName>
        <fullName evidence="2">Uncharacterized protein</fullName>
    </submittedName>
</protein>
<dbReference type="OrthoDB" id="3853489at2"/>
<feature type="chain" id="PRO_5011535432" evidence="1">
    <location>
        <begin position="38"/>
        <end position="227"/>
    </location>
</feature>
<organism evidence="2 3">
    <name type="scientific">Streptomyces wuyuanensis</name>
    <dbReference type="NCBI Taxonomy" id="1196353"/>
    <lineage>
        <taxon>Bacteria</taxon>
        <taxon>Bacillati</taxon>
        <taxon>Actinomycetota</taxon>
        <taxon>Actinomycetes</taxon>
        <taxon>Kitasatosporales</taxon>
        <taxon>Streptomycetaceae</taxon>
        <taxon>Streptomyces</taxon>
    </lineage>
</organism>
<evidence type="ECO:0000313" key="3">
    <source>
        <dbReference type="Proteomes" id="UP000199063"/>
    </source>
</evidence>
<gene>
    <name evidence="2" type="ORF">SAMN05444921_1465</name>
</gene>
<accession>A0A1H0EIU0</accession>
<dbReference type="Proteomes" id="UP000199063">
    <property type="component" value="Unassembled WGS sequence"/>
</dbReference>
<dbReference type="AlphaFoldDB" id="A0A1H0EIU0"/>
<reference evidence="3" key="1">
    <citation type="submission" date="2016-10" db="EMBL/GenBank/DDBJ databases">
        <authorList>
            <person name="Varghese N."/>
            <person name="Submissions S."/>
        </authorList>
    </citation>
    <scope>NUCLEOTIDE SEQUENCE [LARGE SCALE GENOMIC DNA]</scope>
    <source>
        <strain evidence="3">CGMCC 4.7042</strain>
    </source>
</reference>
<dbReference type="RefSeq" id="WP_093662656.1">
    <property type="nucleotide sequence ID" value="NZ_FNHI01000046.1"/>
</dbReference>
<name>A0A1H0EIU0_9ACTN</name>
<keyword evidence="3" id="KW-1185">Reference proteome</keyword>